<dbReference type="PANTHER" id="PTHR23077">
    <property type="entry name" value="AAA-FAMILY ATPASE"/>
    <property type="match status" value="1"/>
</dbReference>
<dbReference type="InterPro" id="IPR050168">
    <property type="entry name" value="AAA_ATPase_domain"/>
</dbReference>
<dbReference type="PROSITE" id="PS00674">
    <property type="entry name" value="AAA"/>
    <property type="match status" value="1"/>
</dbReference>
<dbReference type="PANTHER" id="PTHR23077:SF198">
    <property type="entry name" value="ATP-DEPENDENT ZINC METALLOPROTEASE FTSH"/>
    <property type="match status" value="1"/>
</dbReference>
<dbReference type="GO" id="GO:0005524">
    <property type="term" value="F:ATP binding"/>
    <property type="evidence" value="ECO:0007669"/>
    <property type="project" value="UniProtKB-KW"/>
</dbReference>
<dbReference type="InterPro" id="IPR057405">
    <property type="entry name" value="PRS2-like_N"/>
</dbReference>
<comment type="similarity">
    <text evidence="1">Belongs to the AAA ATPase family.</text>
</comment>
<keyword evidence="1" id="KW-0547">Nucleotide-binding</keyword>
<dbReference type="InterPro" id="IPR057408">
    <property type="entry name" value="PRS2_C_AAA_lid"/>
</dbReference>
<dbReference type="Proteomes" id="UP000000674">
    <property type="component" value="Chromosome"/>
</dbReference>
<proteinExistence type="inferred from homology"/>
<dbReference type="STRING" id="349307.Mthe_0698"/>
<dbReference type="InterPro" id="IPR003960">
    <property type="entry name" value="ATPase_AAA_CS"/>
</dbReference>
<dbReference type="InterPro" id="IPR027417">
    <property type="entry name" value="P-loop_NTPase"/>
</dbReference>
<dbReference type="Pfam" id="PF23900">
    <property type="entry name" value="PRS2_N"/>
    <property type="match status" value="1"/>
</dbReference>
<dbReference type="Gene3D" id="3.40.50.300">
    <property type="entry name" value="P-loop containing nucleotide triphosphate hydrolases"/>
    <property type="match status" value="1"/>
</dbReference>
<dbReference type="AlphaFoldDB" id="A0B714"/>
<dbReference type="KEGG" id="mtp:Mthe_0698"/>
<sequence length="385" mass="43337">MAIALVHPIHLTILRGGNLSVRSIQKTGVKGLSGKTDRNRITGARFLLLRPAGYPLKSTFQESPVVSDPVLFERYAKEQWYGELVRAGAYLFDRRLYPDFAFKVVKVYPREAVIGADTTIVVEKRIEPAAVVEPASFDDVVGQLDAKRKVKVIKRYLEEPERFGSWAPRNILFYGASGTGKTMIARALATEANVSMMPVKSTSLIGEFVGEGARQIHSLYDRAEQLSPCIIFIDEIDAIALDRRYQDLRGDVSEIVNALLTEMDGISSRRGVCTIAATNKIELLDPSIRSRFEEEIEFKLPSHEDRLEILRRNASKMPLEVRGDLAEIAKLTEGFSGRDLVDKILKVALHQAIIEDSRFVERRHLMDALQRIKRDVKEPPGEMFI</sequence>
<gene>
    <name evidence="3" type="ordered locus">Mthe_0698</name>
</gene>
<evidence type="ECO:0000313" key="3">
    <source>
        <dbReference type="EMBL" id="ABK14488.1"/>
    </source>
</evidence>
<keyword evidence="1" id="KW-0067">ATP-binding</keyword>
<dbReference type="Pfam" id="PF00004">
    <property type="entry name" value="AAA"/>
    <property type="match status" value="1"/>
</dbReference>
<evidence type="ECO:0000256" key="1">
    <source>
        <dbReference type="RuleBase" id="RU003651"/>
    </source>
</evidence>
<accession>A0B714</accession>
<dbReference type="SMART" id="SM00382">
    <property type="entry name" value="AAA"/>
    <property type="match status" value="1"/>
</dbReference>
<dbReference type="CDD" id="cd19481">
    <property type="entry name" value="RecA-like_protease"/>
    <property type="match status" value="1"/>
</dbReference>
<protein>
    <submittedName>
        <fullName evidence="3">AAA ATPase, central domain protein</fullName>
    </submittedName>
</protein>
<dbReference type="InterPro" id="IPR003593">
    <property type="entry name" value="AAA+_ATPase"/>
</dbReference>
<dbReference type="HOGENOM" id="CLU_000688_21_3_2"/>
<dbReference type="GO" id="GO:0016887">
    <property type="term" value="F:ATP hydrolysis activity"/>
    <property type="evidence" value="ECO:0007669"/>
    <property type="project" value="InterPro"/>
</dbReference>
<dbReference type="InterPro" id="IPR003959">
    <property type="entry name" value="ATPase_AAA_core"/>
</dbReference>
<organism evidence="3 4">
    <name type="scientific">Methanothrix thermoacetophila (strain DSM 6194 / JCM 14653 / NBRC 101360 / PT)</name>
    <name type="common">Methanosaeta thermophila</name>
    <dbReference type="NCBI Taxonomy" id="349307"/>
    <lineage>
        <taxon>Archaea</taxon>
        <taxon>Methanobacteriati</taxon>
        <taxon>Methanobacteriota</taxon>
        <taxon>Stenosarchaea group</taxon>
        <taxon>Methanomicrobia</taxon>
        <taxon>Methanotrichales</taxon>
        <taxon>Methanotrichaceae</taxon>
        <taxon>Methanothrix</taxon>
    </lineage>
</organism>
<feature type="domain" description="AAA+ ATPase" evidence="2">
    <location>
        <begin position="167"/>
        <end position="302"/>
    </location>
</feature>
<evidence type="ECO:0000259" key="2">
    <source>
        <dbReference type="SMART" id="SM00382"/>
    </source>
</evidence>
<dbReference type="Pfam" id="PF23902">
    <property type="entry name" value="AAA_lid_PRS2_C"/>
    <property type="match status" value="1"/>
</dbReference>
<dbReference type="EMBL" id="CP000477">
    <property type="protein sequence ID" value="ABK14488.1"/>
    <property type="molecule type" value="Genomic_DNA"/>
</dbReference>
<reference evidence="3 4" key="1">
    <citation type="submission" date="2006-10" db="EMBL/GenBank/DDBJ databases">
        <title>Complete sequence of Methanosaeta thermophila PT.</title>
        <authorList>
            <consortium name="US DOE Joint Genome Institute"/>
            <person name="Copeland A."/>
            <person name="Lucas S."/>
            <person name="Lapidus A."/>
            <person name="Barry K."/>
            <person name="Detter J.C."/>
            <person name="Glavina del Rio T."/>
            <person name="Hammon N."/>
            <person name="Israni S."/>
            <person name="Pitluck S."/>
            <person name="Chain P."/>
            <person name="Malfatti S."/>
            <person name="Shin M."/>
            <person name="Vergez L."/>
            <person name="Schmutz J."/>
            <person name="Larimer F."/>
            <person name="Land M."/>
            <person name="Hauser L."/>
            <person name="Kyrpides N."/>
            <person name="Kim E."/>
            <person name="Smith K.S."/>
            <person name="Ingram-Smith C."/>
            <person name="Richardson P."/>
        </authorList>
    </citation>
    <scope>NUCLEOTIDE SEQUENCE [LARGE SCALE GENOMIC DNA]</scope>
    <source>
        <strain evidence="4">DSM 6194 / JCM 14653 / NBRC 101360 / PT</strain>
    </source>
</reference>
<dbReference type="SUPFAM" id="SSF52540">
    <property type="entry name" value="P-loop containing nucleoside triphosphate hydrolases"/>
    <property type="match status" value="1"/>
</dbReference>
<keyword evidence="4" id="KW-1185">Reference proteome</keyword>
<dbReference type="Gene3D" id="1.10.8.60">
    <property type="match status" value="1"/>
</dbReference>
<name>A0B714_METTP</name>
<evidence type="ECO:0000313" key="4">
    <source>
        <dbReference type="Proteomes" id="UP000000674"/>
    </source>
</evidence>